<proteinExistence type="predicted"/>
<dbReference type="EMBL" id="BK015597">
    <property type="protein sequence ID" value="DAE14967.1"/>
    <property type="molecule type" value="Genomic_DNA"/>
</dbReference>
<reference evidence="3" key="1">
    <citation type="journal article" date="2021" name="Proc. Natl. Acad. Sci. U.S.A.">
        <title>A Catalog of Tens of Thousands of Viruses from Human Metagenomes Reveals Hidden Associations with Chronic Diseases.</title>
        <authorList>
            <person name="Tisza M.J."/>
            <person name="Buck C.B."/>
        </authorList>
    </citation>
    <scope>NUCLEOTIDE SEQUENCE</scope>
    <source>
        <strain evidence="3">Ctf8W5</strain>
    </source>
</reference>
<feature type="transmembrane region" description="Helical" evidence="2">
    <location>
        <begin position="126"/>
        <end position="144"/>
    </location>
</feature>
<evidence type="ECO:0000313" key="3">
    <source>
        <dbReference type="EMBL" id="DAE14967.1"/>
    </source>
</evidence>
<organism evidence="3">
    <name type="scientific">Siphoviridae sp. ctf8W5</name>
    <dbReference type="NCBI Taxonomy" id="2825595"/>
    <lineage>
        <taxon>Viruses</taxon>
        <taxon>Duplodnaviria</taxon>
        <taxon>Heunggongvirae</taxon>
        <taxon>Uroviricota</taxon>
        <taxon>Caudoviricetes</taxon>
    </lineage>
</organism>
<sequence length="178" mass="20569">MLIKLQEKKGYLNIKSKDIKRMIITKDRAFGLEFERILIYTSSSVEYVARYQEKKDAESELERFKDALTAGDEEFEFTTDDELVKKIDEAHEQFIREKKQEFEQKHQELYEQVKEQVEADNALTKFFCYIGALLIFCLTTYVGSRCIESPQLLVSAGIIAGAIGEALISHAMKYGKDD</sequence>
<feature type="transmembrane region" description="Helical" evidence="2">
    <location>
        <begin position="150"/>
        <end position="168"/>
    </location>
</feature>
<evidence type="ECO:0000256" key="2">
    <source>
        <dbReference type="SAM" id="Phobius"/>
    </source>
</evidence>
<feature type="coiled-coil region" evidence="1">
    <location>
        <begin position="54"/>
        <end position="119"/>
    </location>
</feature>
<evidence type="ECO:0000256" key="1">
    <source>
        <dbReference type="SAM" id="Coils"/>
    </source>
</evidence>
<name>A0A8S5Q6L0_9CAUD</name>
<keyword evidence="2" id="KW-0472">Membrane</keyword>
<keyword evidence="2" id="KW-1133">Transmembrane helix</keyword>
<accession>A0A8S5Q6L0</accession>
<keyword evidence="2" id="KW-0812">Transmembrane</keyword>
<keyword evidence="1" id="KW-0175">Coiled coil</keyword>
<protein>
    <submittedName>
        <fullName evidence="3">Uncharacterized protein</fullName>
    </submittedName>
</protein>